<dbReference type="AlphaFoldDB" id="D9HQ33"/>
<reference evidence="2" key="1">
    <citation type="journal article" date="2010" name="Mol. Biol. Evol.">
        <title>Combined EST and proteomic analysis identifies rapidly evolving seminal fluid proteins in Heliconius butterflies.</title>
        <authorList>
            <person name="Walters J.R."/>
            <person name="Harrison R.G."/>
        </authorList>
    </citation>
    <scope>NUCLEOTIDE SEQUENCE</scope>
</reference>
<name>D9HQ33_HELEA</name>
<evidence type="ECO:0000313" key="2">
    <source>
        <dbReference type="EMBL" id="ADJ58521.1"/>
    </source>
</evidence>
<evidence type="ECO:0000256" key="1">
    <source>
        <dbReference type="SAM" id="SignalP"/>
    </source>
</evidence>
<keyword evidence="1" id="KW-0732">Signal</keyword>
<dbReference type="EMBL" id="HM023788">
    <property type="protein sequence ID" value="ADJ58521.1"/>
    <property type="molecule type" value="mRNA"/>
</dbReference>
<accession>D9HQ33</accession>
<sequence length="71" mass="7471">MMSRTFLLFIFAAVMVSAKAHSLEAASAPDALAFDDAKTIRNGRSLPQEGYCPGGTCSPPDDSGFIIPSGY</sequence>
<feature type="signal peptide" evidence="1">
    <location>
        <begin position="1"/>
        <end position="20"/>
    </location>
</feature>
<feature type="chain" id="PRO_5003125411" evidence="1">
    <location>
        <begin position="21"/>
        <end position="71"/>
    </location>
</feature>
<organism evidence="2">
    <name type="scientific">Heliconius erato</name>
    <name type="common">Crimson patched longwing butterfly</name>
    <dbReference type="NCBI Taxonomy" id="33431"/>
    <lineage>
        <taxon>Eukaryota</taxon>
        <taxon>Metazoa</taxon>
        <taxon>Ecdysozoa</taxon>
        <taxon>Arthropoda</taxon>
        <taxon>Hexapoda</taxon>
        <taxon>Insecta</taxon>
        <taxon>Pterygota</taxon>
        <taxon>Neoptera</taxon>
        <taxon>Endopterygota</taxon>
        <taxon>Lepidoptera</taxon>
        <taxon>Glossata</taxon>
        <taxon>Ditrysia</taxon>
        <taxon>Papilionoidea</taxon>
        <taxon>Nymphalidae</taxon>
        <taxon>Heliconiinae</taxon>
        <taxon>Heliconiini</taxon>
        <taxon>Heliconius</taxon>
    </lineage>
</organism>
<proteinExistence type="evidence at transcript level"/>
<protein>
    <submittedName>
        <fullName evidence="2">Seminal fluid protein HACP015</fullName>
    </submittedName>
</protein>